<dbReference type="AlphaFoldDB" id="A0A0V8M034"/>
<dbReference type="InterPro" id="IPR040758">
    <property type="entry name" value="PrmC_N"/>
</dbReference>
<sequence>MKYREAWQKAAGLLEDSGLEEARLEAEILLRHTLGISRVQLHLELERELHPDKEAAYFQTLKRRLEGEPSAYITGAKEFYGRTFQVDKRVLIPRPETEHLIEKALRIARSYESPYIADIGTGSGAIAITLALELKDAYVYATDISAEALEVARNNAAEYRLEKRLMFYRGDLLESLPEMVDILMANLPYVPTAEAGLLKGEPVLALDGGADGLDIYRRLIPVLAGKLRPGGTALLEIGIHQSEVLAEYIKEYLPQAAVEISPDYAGIPRVAGITLPA</sequence>
<dbReference type="RefSeq" id="WP_058292591.1">
    <property type="nucleotide sequence ID" value="NZ_JGYD01000025.1"/>
</dbReference>
<name>A0A0V8M034_9CHLR</name>
<evidence type="ECO:0000259" key="7">
    <source>
        <dbReference type="Pfam" id="PF17827"/>
    </source>
</evidence>
<feature type="domain" description="Release factor glutamine methyltransferase N-terminal" evidence="7">
    <location>
        <begin position="5"/>
        <end position="75"/>
    </location>
</feature>
<dbReference type="HAMAP" id="MF_02126">
    <property type="entry name" value="RF_methyltr_PrmC"/>
    <property type="match status" value="1"/>
</dbReference>
<evidence type="ECO:0000256" key="1">
    <source>
        <dbReference type="ARBA" id="ARBA00022603"/>
    </source>
</evidence>
<dbReference type="InterPro" id="IPR004556">
    <property type="entry name" value="HemK-like"/>
</dbReference>
<dbReference type="CDD" id="cd02440">
    <property type="entry name" value="AdoMet_MTases"/>
    <property type="match status" value="1"/>
</dbReference>
<comment type="catalytic activity">
    <reaction evidence="4 5">
        <text>L-glutaminyl-[peptide chain release factor] + S-adenosyl-L-methionine = N(5)-methyl-L-glutaminyl-[peptide chain release factor] + S-adenosyl-L-homocysteine + H(+)</text>
        <dbReference type="Rhea" id="RHEA:42896"/>
        <dbReference type="Rhea" id="RHEA-COMP:10271"/>
        <dbReference type="Rhea" id="RHEA-COMP:10272"/>
        <dbReference type="ChEBI" id="CHEBI:15378"/>
        <dbReference type="ChEBI" id="CHEBI:30011"/>
        <dbReference type="ChEBI" id="CHEBI:57856"/>
        <dbReference type="ChEBI" id="CHEBI:59789"/>
        <dbReference type="ChEBI" id="CHEBI:61891"/>
        <dbReference type="EC" id="2.1.1.297"/>
    </reaction>
</comment>
<feature type="domain" description="Methyltransferase small" evidence="6">
    <location>
        <begin position="113"/>
        <end position="190"/>
    </location>
</feature>
<dbReference type="EMBL" id="JGYD01000025">
    <property type="protein sequence ID" value="KSV17116.1"/>
    <property type="molecule type" value="Genomic_DNA"/>
</dbReference>
<evidence type="ECO:0000259" key="6">
    <source>
        <dbReference type="Pfam" id="PF05175"/>
    </source>
</evidence>
<feature type="binding site" evidence="5">
    <location>
        <begin position="120"/>
        <end position="124"/>
    </location>
    <ligand>
        <name>S-adenosyl-L-methionine</name>
        <dbReference type="ChEBI" id="CHEBI:59789"/>
    </ligand>
</feature>
<dbReference type="EC" id="2.1.1.297" evidence="5"/>
<comment type="caution">
    <text evidence="5">Lacks conserved residue(s) required for the propagation of feature annotation.</text>
</comment>
<proteinExistence type="inferred from homology"/>
<reference evidence="8 9" key="1">
    <citation type="journal article" date="2015" name="Sci. Rep.">
        <title>A comparative genomics and reductive dehalogenase gene transcription study of two chloroethene-respiring bacteria, Dehalococcoides mccartyi strains MB and 11a.</title>
        <authorList>
            <person name="Low A."/>
            <person name="Shen Z."/>
            <person name="Cheng D."/>
            <person name="Rogers M.J."/>
            <person name="Lee P.K."/>
            <person name="He J."/>
        </authorList>
    </citation>
    <scope>NUCLEOTIDE SEQUENCE [LARGE SCALE GENOMIC DNA]</scope>
    <source>
        <strain evidence="8 9">MB</strain>
    </source>
</reference>
<evidence type="ECO:0000313" key="9">
    <source>
        <dbReference type="Proteomes" id="UP000053577"/>
    </source>
</evidence>
<evidence type="ECO:0000256" key="2">
    <source>
        <dbReference type="ARBA" id="ARBA00022679"/>
    </source>
</evidence>
<feature type="binding site" evidence="5">
    <location>
        <position position="143"/>
    </location>
    <ligand>
        <name>S-adenosyl-L-methionine</name>
        <dbReference type="ChEBI" id="CHEBI:59789"/>
    </ligand>
</feature>
<dbReference type="Pfam" id="PF05175">
    <property type="entry name" value="MTS"/>
    <property type="match status" value="1"/>
</dbReference>
<organism evidence="8 9">
    <name type="scientific">Dehalococcoides mccartyi</name>
    <dbReference type="NCBI Taxonomy" id="61435"/>
    <lineage>
        <taxon>Bacteria</taxon>
        <taxon>Bacillati</taxon>
        <taxon>Chloroflexota</taxon>
        <taxon>Dehalococcoidia</taxon>
        <taxon>Dehalococcoidales</taxon>
        <taxon>Dehalococcoidaceae</taxon>
        <taxon>Dehalococcoides</taxon>
    </lineage>
</organism>
<dbReference type="OrthoDB" id="9800643at2"/>
<accession>A0A0V8M034</accession>
<comment type="caution">
    <text evidence="8">The sequence shown here is derived from an EMBL/GenBank/DDBJ whole genome shotgun (WGS) entry which is preliminary data.</text>
</comment>
<dbReference type="Gene3D" id="3.40.50.150">
    <property type="entry name" value="Vaccinia Virus protein VP39"/>
    <property type="match status" value="1"/>
</dbReference>
<comment type="similarity">
    <text evidence="5">Belongs to the protein N5-glutamine methyltransferase family. PrmC subfamily.</text>
</comment>
<dbReference type="Gene3D" id="1.10.8.10">
    <property type="entry name" value="DNA helicase RuvA subunit, C-terminal domain"/>
    <property type="match status" value="1"/>
</dbReference>
<gene>
    <name evidence="5" type="primary">prmC</name>
    <name evidence="8" type="ORF">DA01_06715</name>
</gene>
<evidence type="ECO:0000313" key="8">
    <source>
        <dbReference type="EMBL" id="KSV17116.1"/>
    </source>
</evidence>
<keyword evidence="2 5" id="KW-0808">Transferase</keyword>
<dbReference type="NCBIfam" id="TIGR00536">
    <property type="entry name" value="hemK_fam"/>
    <property type="match status" value="1"/>
</dbReference>
<keyword evidence="1 5" id="KW-0489">Methyltransferase</keyword>
<dbReference type="PATRIC" id="fig|61435.5.peg.1321"/>
<dbReference type="Pfam" id="PF17827">
    <property type="entry name" value="PrmC_N"/>
    <property type="match status" value="1"/>
</dbReference>
<dbReference type="SUPFAM" id="SSF53335">
    <property type="entry name" value="S-adenosyl-L-methionine-dependent methyltransferases"/>
    <property type="match status" value="1"/>
</dbReference>
<dbReference type="PANTHER" id="PTHR18895">
    <property type="entry name" value="HEMK METHYLTRANSFERASE"/>
    <property type="match status" value="1"/>
</dbReference>
<evidence type="ECO:0000256" key="3">
    <source>
        <dbReference type="ARBA" id="ARBA00022691"/>
    </source>
</evidence>
<keyword evidence="3 5" id="KW-0949">S-adenosyl-L-methionine</keyword>
<protein>
    <recommendedName>
        <fullName evidence="5">Release factor glutamine methyltransferase</fullName>
        <shortName evidence="5">RF MTase</shortName>
        <ecNumber evidence="5">2.1.1.297</ecNumber>
    </recommendedName>
    <alternativeName>
        <fullName evidence="5">N5-glutamine methyltransferase PrmC</fullName>
    </alternativeName>
    <alternativeName>
        <fullName evidence="5">Protein-(glutamine-N5) MTase PrmC</fullName>
    </alternativeName>
    <alternativeName>
        <fullName evidence="5">Protein-glutamine N-methyltransferase PrmC</fullName>
    </alternativeName>
</protein>
<dbReference type="InterPro" id="IPR050320">
    <property type="entry name" value="N5-glutamine_MTase"/>
</dbReference>
<evidence type="ECO:0000256" key="4">
    <source>
        <dbReference type="ARBA" id="ARBA00048391"/>
    </source>
</evidence>
<feature type="binding site" evidence="5">
    <location>
        <position position="186"/>
    </location>
    <ligand>
        <name>S-adenosyl-L-methionine</name>
        <dbReference type="ChEBI" id="CHEBI:59789"/>
    </ligand>
</feature>
<dbReference type="Proteomes" id="UP000053577">
    <property type="component" value="Unassembled WGS sequence"/>
</dbReference>
<dbReference type="InterPro" id="IPR029063">
    <property type="entry name" value="SAM-dependent_MTases_sf"/>
</dbReference>
<evidence type="ECO:0000256" key="5">
    <source>
        <dbReference type="HAMAP-Rule" id="MF_02126"/>
    </source>
</evidence>
<comment type="function">
    <text evidence="5">Methylates the class 1 translation termination release factors RF1/PrfA and RF2/PrfB on the glutamine residue of the universally conserved GGQ motif.</text>
</comment>
<dbReference type="GO" id="GO:0102559">
    <property type="term" value="F:peptide chain release factor N(5)-glutamine methyltransferase activity"/>
    <property type="evidence" value="ECO:0007669"/>
    <property type="project" value="UniProtKB-EC"/>
</dbReference>
<dbReference type="NCBIfam" id="TIGR03534">
    <property type="entry name" value="RF_mod_PrmC"/>
    <property type="match status" value="1"/>
</dbReference>
<dbReference type="InterPro" id="IPR007848">
    <property type="entry name" value="Small_mtfrase_dom"/>
</dbReference>
<dbReference type="PANTHER" id="PTHR18895:SF74">
    <property type="entry name" value="MTRF1L RELEASE FACTOR GLUTAMINE METHYLTRANSFERASE"/>
    <property type="match status" value="1"/>
</dbReference>
<dbReference type="InterPro" id="IPR019874">
    <property type="entry name" value="RF_methyltr_PrmC"/>
</dbReference>
<dbReference type="GO" id="GO:0032259">
    <property type="term" value="P:methylation"/>
    <property type="evidence" value="ECO:0007669"/>
    <property type="project" value="UniProtKB-KW"/>
</dbReference>